<dbReference type="Proteomes" id="UP000011185">
    <property type="component" value="Unassembled WGS sequence"/>
</dbReference>
<organism evidence="1 2">
    <name type="scientific">Trachipleistophora hominis</name>
    <name type="common">Microsporidian parasite</name>
    <dbReference type="NCBI Taxonomy" id="72359"/>
    <lineage>
        <taxon>Eukaryota</taxon>
        <taxon>Fungi</taxon>
        <taxon>Fungi incertae sedis</taxon>
        <taxon>Microsporidia</taxon>
        <taxon>Pleistophoridae</taxon>
        <taxon>Trachipleistophora</taxon>
    </lineage>
</organism>
<accession>L7JWT5</accession>
<sequence>MCWFSSQLKRDSVVTYNNEPSIQVFAQCFNLDIVRHAYQALNIINTELQNFTDIHRSLLEIEKFAKDNKFMDNERTLIGIKAMYERYNTFKIEIIDMLHLFINFHSNIRCI</sequence>
<dbReference type="InParanoid" id="L7JWT5"/>
<reference evidence="1 2" key="1">
    <citation type="journal article" date="2012" name="PLoS Pathog.">
        <title>The genome of the obligate intracellular parasite Trachipleistophora hominis: new insights into microsporidian genome dynamics and reductive evolution.</title>
        <authorList>
            <person name="Heinz E."/>
            <person name="Williams T.A."/>
            <person name="Nakjang S."/>
            <person name="Noel C.J."/>
            <person name="Swan D.C."/>
            <person name="Goldberg A.V."/>
            <person name="Harris S.R."/>
            <person name="Weinmaier T."/>
            <person name="Markert S."/>
            <person name="Becher D."/>
            <person name="Bernhardt J."/>
            <person name="Dagan T."/>
            <person name="Hacker C."/>
            <person name="Lucocq J.M."/>
            <person name="Schweder T."/>
            <person name="Rattei T."/>
            <person name="Hall N."/>
            <person name="Hirt R.P."/>
            <person name="Embley T.M."/>
        </authorList>
    </citation>
    <scope>NUCLEOTIDE SEQUENCE [LARGE SCALE GENOMIC DNA]</scope>
</reference>
<evidence type="ECO:0000313" key="2">
    <source>
        <dbReference type="Proteomes" id="UP000011185"/>
    </source>
</evidence>
<gene>
    <name evidence="1" type="ORF">THOM_1093</name>
</gene>
<dbReference type="VEuPathDB" id="MicrosporidiaDB:THOM_1093"/>
<dbReference type="AlphaFoldDB" id="L7JWT5"/>
<proteinExistence type="predicted"/>
<keyword evidence="2" id="KW-1185">Reference proteome</keyword>
<dbReference type="HOGENOM" id="CLU_2160177_0_0_1"/>
<protein>
    <submittedName>
        <fullName evidence="1">Uncharacterized protein</fullName>
    </submittedName>
</protein>
<dbReference type="EMBL" id="JH993900">
    <property type="protein sequence ID" value="ELQ75943.1"/>
    <property type="molecule type" value="Genomic_DNA"/>
</dbReference>
<name>L7JWT5_TRAHO</name>
<evidence type="ECO:0000313" key="1">
    <source>
        <dbReference type="EMBL" id="ELQ75943.1"/>
    </source>
</evidence>